<feature type="compositionally biased region" description="Acidic residues" evidence="1">
    <location>
        <begin position="36"/>
        <end position="63"/>
    </location>
</feature>
<feature type="region of interest" description="Disordered" evidence="1">
    <location>
        <begin position="1"/>
        <end position="115"/>
    </location>
</feature>
<proteinExistence type="predicted"/>
<evidence type="ECO:0000256" key="1">
    <source>
        <dbReference type="SAM" id="MobiDB-lite"/>
    </source>
</evidence>
<dbReference type="AlphaFoldDB" id="A0A5B8XHB8"/>
<accession>A0A5B8XHB8</accession>
<sequence>MKYRGNFFEKKTQSLNKKQDNHKPNDQNGNQFLDQSFEEEKEEDDDKSLDQSFEEEKEEDDDKSLDQNNQNPQELKKTPVQKTPQLGGGKGGPTKTPHPIPKDGKKEDDDKDVESKKISVEIAELKGKPDDEVTEFVNNWIGKIMQFMTENGVQVDSKASEVRFNVNNKEYLHGKYGAKNAGVAKKDDKKKQPFTIEYKASGEIIITVNDDKAFDALTKYLDSEKLKYKVVDQEKDGKKPEGVKDNAKPEEAKKGGFGDMLKKQREEVTKDKQRT</sequence>
<dbReference type="RefSeq" id="WP_146820820.1">
    <property type="nucleotide sequence ID" value="NZ_CP029077.1"/>
</dbReference>
<protein>
    <submittedName>
        <fullName evidence="2">Uncharacterized protein</fullName>
    </submittedName>
</protein>
<reference evidence="2 3" key="1">
    <citation type="journal article" date="2019" name="ISME J.">
        <title>Deianiraea, an extracellular bacterium associated with the ciliate Paramecium, suggests an alternative scenario for the evolution of Rickettsiales.</title>
        <authorList>
            <person name="Castelli M."/>
            <person name="Sabaneyeva E."/>
            <person name="Lanzoni O."/>
            <person name="Lebedeva N."/>
            <person name="Floriano A.M."/>
            <person name="Gaiarsa S."/>
            <person name="Benken K."/>
            <person name="Modeo L."/>
            <person name="Bandi C."/>
            <person name="Potekhin A."/>
            <person name="Sassera D."/>
            <person name="Petroni G."/>
        </authorList>
    </citation>
    <scope>NUCLEOTIDE SEQUENCE [LARGE SCALE GENOMIC DNA]</scope>
    <source>
        <strain evidence="2">CyL4-1</strain>
    </source>
</reference>
<gene>
    <name evidence="2" type="ORF">Deia_00765</name>
</gene>
<name>A0A5B8XHB8_9RICK</name>
<feature type="compositionally biased region" description="Basic and acidic residues" evidence="1">
    <location>
        <begin position="100"/>
        <end position="115"/>
    </location>
</feature>
<evidence type="ECO:0000313" key="3">
    <source>
        <dbReference type="Proteomes" id="UP000321934"/>
    </source>
</evidence>
<feature type="compositionally biased region" description="Basic and acidic residues" evidence="1">
    <location>
        <begin position="7"/>
        <end position="25"/>
    </location>
</feature>
<organism evidence="2 3">
    <name type="scientific">Candidatus Deianiraea vastatrix</name>
    <dbReference type="NCBI Taxonomy" id="2163644"/>
    <lineage>
        <taxon>Bacteria</taxon>
        <taxon>Pseudomonadati</taxon>
        <taxon>Pseudomonadota</taxon>
        <taxon>Alphaproteobacteria</taxon>
        <taxon>Rickettsiales</taxon>
        <taxon>Candidatus Deianiraeaceae</taxon>
        <taxon>Candidatus Deianiraea</taxon>
    </lineage>
</organism>
<dbReference type="Proteomes" id="UP000321934">
    <property type="component" value="Chromosome"/>
</dbReference>
<keyword evidence="3" id="KW-1185">Reference proteome</keyword>
<feature type="region of interest" description="Disordered" evidence="1">
    <location>
        <begin position="233"/>
        <end position="275"/>
    </location>
</feature>
<dbReference type="EMBL" id="CP029077">
    <property type="protein sequence ID" value="QED23554.1"/>
    <property type="molecule type" value="Genomic_DNA"/>
</dbReference>
<evidence type="ECO:0000313" key="2">
    <source>
        <dbReference type="EMBL" id="QED23554.1"/>
    </source>
</evidence>